<dbReference type="AlphaFoldDB" id="A0A556V9Y3"/>
<dbReference type="EMBL" id="VCAZ01000179">
    <property type="protein sequence ID" value="TTD03344.1"/>
    <property type="molecule type" value="Genomic_DNA"/>
</dbReference>
<dbReference type="Pfam" id="PF07496">
    <property type="entry name" value="zf-CW"/>
    <property type="match status" value="1"/>
</dbReference>
<dbReference type="GO" id="GO:0008168">
    <property type="term" value="F:methyltransferase activity"/>
    <property type="evidence" value="ECO:0007669"/>
    <property type="project" value="UniProtKB-KW"/>
</dbReference>
<evidence type="ECO:0000256" key="1">
    <source>
        <dbReference type="ARBA" id="ARBA00022723"/>
    </source>
</evidence>
<keyword evidence="5" id="KW-0808">Transferase</keyword>
<reference evidence="5 6" key="1">
    <citation type="journal article" date="2019" name="Genome Biol. Evol.">
        <title>Whole-Genome Sequencing of the Giant Devil Catfish, Bagarius yarrelli.</title>
        <authorList>
            <person name="Jiang W."/>
            <person name="Lv Y."/>
            <person name="Cheng L."/>
            <person name="Yang K."/>
            <person name="Chao B."/>
            <person name="Wang X."/>
            <person name="Li Y."/>
            <person name="Pan X."/>
            <person name="You X."/>
            <person name="Zhang Y."/>
            <person name="Yang J."/>
            <person name="Li J."/>
            <person name="Zhang X."/>
            <person name="Liu S."/>
            <person name="Sun C."/>
            <person name="Yang J."/>
            <person name="Shi Q."/>
        </authorList>
    </citation>
    <scope>NUCLEOTIDE SEQUENCE [LARGE SCALE GENOMIC DNA]</scope>
    <source>
        <strain evidence="5">JWS20170419001</strain>
        <tissue evidence="5">Muscle</tissue>
    </source>
</reference>
<feature type="domain" description="CW-type" evidence="4">
    <location>
        <begin position="21"/>
        <end position="81"/>
    </location>
</feature>
<accession>A0A556V9Y3</accession>
<name>A0A556V9Y3_BAGYA</name>
<dbReference type="FunFam" id="3.30.40.100:FF:000002">
    <property type="entry name" value="Lysine-specific histone demethylase 1B"/>
    <property type="match status" value="1"/>
</dbReference>
<dbReference type="OrthoDB" id="2219495at2759"/>
<organism evidence="5 6">
    <name type="scientific">Bagarius yarrelli</name>
    <name type="common">Goonch</name>
    <name type="synonym">Bagrus yarrelli</name>
    <dbReference type="NCBI Taxonomy" id="175774"/>
    <lineage>
        <taxon>Eukaryota</taxon>
        <taxon>Metazoa</taxon>
        <taxon>Chordata</taxon>
        <taxon>Craniata</taxon>
        <taxon>Vertebrata</taxon>
        <taxon>Euteleostomi</taxon>
        <taxon>Actinopterygii</taxon>
        <taxon>Neopterygii</taxon>
        <taxon>Teleostei</taxon>
        <taxon>Ostariophysi</taxon>
        <taxon>Siluriformes</taxon>
        <taxon>Sisoridae</taxon>
        <taxon>Sisorinae</taxon>
        <taxon>Bagarius</taxon>
    </lineage>
</organism>
<dbReference type="InterPro" id="IPR011124">
    <property type="entry name" value="Znf_CW"/>
</dbReference>
<evidence type="ECO:0000313" key="5">
    <source>
        <dbReference type="EMBL" id="TTD03344.1"/>
    </source>
</evidence>
<dbReference type="PROSITE" id="PS51050">
    <property type="entry name" value="ZF_CW"/>
    <property type="match status" value="1"/>
</dbReference>
<evidence type="ECO:0000313" key="6">
    <source>
        <dbReference type="Proteomes" id="UP000319801"/>
    </source>
</evidence>
<evidence type="ECO:0000256" key="3">
    <source>
        <dbReference type="ARBA" id="ARBA00022833"/>
    </source>
</evidence>
<dbReference type="Gene3D" id="3.30.40.100">
    <property type="match status" value="1"/>
</dbReference>
<protein>
    <submittedName>
        <fullName evidence="5">Lysine-specific histone demethylase 1B</fullName>
    </submittedName>
</protein>
<dbReference type="GO" id="GO:0008270">
    <property type="term" value="F:zinc ion binding"/>
    <property type="evidence" value="ECO:0007669"/>
    <property type="project" value="UniProtKB-KW"/>
</dbReference>
<keyword evidence="2" id="KW-0863">Zinc-finger</keyword>
<keyword evidence="6" id="KW-1185">Reference proteome</keyword>
<dbReference type="Proteomes" id="UP000319801">
    <property type="component" value="Unassembled WGS sequence"/>
</dbReference>
<evidence type="ECO:0000256" key="2">
    <source>
        <dbReference type="ARBA" id="ARBA00022771"/>
    </source>
</evidence>
<comment type="caution">
    <text evidence="5">The sequence shown here is derived from an EMBL/GenBank/DDBJ whole genome shotgun (WGS) entry which is preliminary data.</text>
</comment>
<evidence type="ECO:0000259" key="4">
    <source>
        <dbReference type="PROSITE" id="PS51050"/>
    </source>
</evidence>
<sequence length="82" mass="9336">MADVEEEEEQAEKKFRKCEKAGCPATYPVQCTKPECGKWRQLTKDIQLTASLAATYRCGMKLNNIKNEGPDQCSQPEDMVRH</sequence>
<dbReference type="GO" id="GO:0032259">
    <property type="term" value="P:methylation"/>
    <property type="evidence" value="ECO:0007669"/>
    <property type="project" value="UniProtKB-KW"/>
</dbReference>
<keyword evidence="3" id="KW-0862">Zinc</keyword>
<keyword evidence="5" id="KW-0489">Methyltransferase</keyword>
<proteinExistence type="predicted"/>
<keyword evidence="1" id="KW-0479">Metal-binding</keyword>
<gene>
    <name evidence="5" type="ORF">Baya_14836</name>
</gene>